<evidence type="ECO:0000313" key="3">
    <source>
        <dbReference type="Proteomes" id="UP000008229"/>
    </source>
</evidence>
<keyword evidence="3" id="KW-1185">Reference proteome</keyword>
<dbReference type="RefSeq" id="WP_012934456.1">
    <property type="nucleotide sequence ID" value="NC_013739.1"/>
</dbReference>
<accession>D3FBZ0</accession>
<evidence type="ECO:0000256" key="1">
    <source>
        <dbReference type="SAM" id="SignalP"/>
    </source>
</evidence>
<dbReference type="HOGENOM" id="CLU_466694_0_0_11"/>
<dbReference type="Proteomes" id="UP000008229">
    <property type="component" value="Chromosome"/>
</dbReference>
<dbReference type="SUPFAM" id="SSF52266">
    <property type="entry name" value="SGNH hydrolase"/>
    <property type="match status" value="1"/>
</dbReference>
<dbReference type="KEGG" id="cwo:Cwoe_2986"/>
<keyword evidence="1" id="KW-0732">Signal</keyword>
<dbReference type="InterPro" id="IPR036514">
    <property type="entry name" value="SGNH_hydro_sf"/>
</dbReference>
<dbReference type="AlphaFoldDB" id="D3FBZ0"/>
<evidence type="ECO:0000313" key="2">
    <source>
        <dbReference type="EMBL" id="ADB51405.1"/>
    </source>
</evidence>
<gene>
    <name evidence="2" type="ordered locus">Cwoe_2986</name>
</gene>
<feature type="signal peptide" evidence="1">
    <location>
        <begin position="1"/>
        <end position="22"/>
    </location>
</feature>
<proteinExistence type="predicted"/>
<organism evidence="2 3">
    <name type="scientific">Conexibacter woesei (strain DSM 14684 / CCUG 47730 / CIP 108061 / JCM 11494 / NBRC 100937 / ID131577)</name>
    <dbReference type="NCBI Taxonomy" id="469383"/>
    <lineage>
        <taxon>Bacteria</taxon>
        <taxon>Bacillati</taxon>
        <taxon>Actinomycetota</taxon>
        <taxon>Thermoleophilia</taxon>
        <taxon>Solirubrobacterales</taxon>
        <taxon>Conexibacteraceae</taxon>
        <taxon>Conexibacter</taxon>
    </lineage>
</organism>
<name>D3FBZ0_CONWI</name>
<feature type="chain" id="PRO_5003043643" description="SGNH hydrolase-type esterase domain-containing protein" evidence="1">
    <location>
        <begin position="23"/>
        <end position="584"/>
    </location>
</feature>
<evidence type="ECO:0008006" key="4">
    <source>
        <dbReference type="Google" id="ProtNLM"/>
    </source>
</evidence>
<dbReference type="Gene3D" id="3.40.50.1110">
    <property type="entry name" value="SGNH hydrolase"/>
    <property type="match status" value="1"/>
</dbReference>
<protein>
    <recommendedName>
        <fullName evidence="4">SGNH hydrolase-type esterase domain-containing protein</fullName>
    </recommendedName>
</protein>
<sequence length="584" mass="62136" precursor="true">MRLGAAALATLVVWSASTVAAAAAPAGPAPTEIGAVRLAAPGAGAPHAPRALLVAVRYPLHMKGRRADVRVELRSRGRVVGVVRGAVRERLSAGLPRDGADLRGSFRFVHRIALPTALADRLLRRDGRLDVRVRAAAVLDLERDGRAEARSADRTRRLVRAPRREGSTRRAGAAVTCSSVPLVHARTRRLYAIEVPQCGVPMRWSIARGPARGQLRPSARWVVYRSDAGHRGWDAFVLRGRPRGRAVAAQDDGAVLAPVHVQVGSGFPSTASVRAIGDSVTAGFGYFNSRAPMTASQLLSCRPGTQLNDACSSNSLNLTNSDGPVRYAPDYGLSNVIAWPARWAGWNGITNFANYAVTGSAPADWAPGGQFYAQTRAAELAAPDYLVTTVGANPLLSDVLFGIDNMKCALWSDLFGNYTNCVLAAFGRAGLAANLRSLYADLLARTPAKTQIMLMQYHLAIPGSALAYTTLQLERMSELLNDQIATIAGSFGSSRLRVIAPPRFNVGIDMRPLYPANFSCSMLGYMVDGPSAQSTLTQDELLAGHLPSFCSGPPIGPPWIISADTGIHPSTAGHSYMANALPDP</sequence>
<reference evidence="3" key="2">
    <citation type="submission" date="2010-01" db="EMBL/GenBank/DDBJ databases">
        <title>The complete genome of Conexibacter woesei DSM 14684.</title>
        <authorList>
            <consortium name="US DOE Joint Genome Institute (JGI-PGF)"/>
            <person name="Lucas S."/>
            <person name="Copeland A."/>
            <person name="Lapidus A."/>
            <person name="Glavina del Rio T."/>
            <person name="Dalin E."/>
            <person name="Tice H."/>
            <person name="Bruce D."/>
            <person name="Goodwin L."/>
            <person name="Pitluck S."/>
            <person name="Kyrpides N."/>
            <person name="Mavromatis K."/>
            <person name="Ivanova N."/>
            <person name="Mikhailova N."/>
            <person name="Chertkov O."/>
            <person name="Brettin T."/>
            <person name="Detter J.C."/>
            <person name="Han C."/>
            <person name="Larimer F."/>
            <person name="Land M."/>
            <person name="Hauser L."/>
            <person name="Markowitz V."/>
            <person name="Cheng J.-F."/>
            <person name="Hugenholtz P."/>
            <person name="Woyke T."/>
            <person name="Wu D."/>
            <person name="Pukall R."/>
            <person name="Steenblock K."/>
            <person name="Schneider S."/>
            <person name="Klenk H.-P."/>
            <person name="Eisen J.A."/>
        </authorList>
    </citation>
    <scope>NUCLEOTIDE SEQUENCE [LARGE SCALE GENOMIC DNA]</scope>
    <source>
        <strain evidence="3">DSM 14684 / CIP 108061 / JCM 11494 / NBRC 100937 / ID131577</strain>
    </source>
</reference>
<dbReference type="EMBL" id="CP001854">
    <property type="protein sequence ID" value="ADB51405.1"/>
    <property type="molecule type" value="Genomic_DNA"/>
</dbReference>
<reference evidence="2 3" key="1">
    <citation type="journal article" date="2010" name="Stand. Genomic Sci.">
        <title>Complete genome sequence of Conexibacter woesei type strain (ID131577).</title>
        <authorList>
            <person name="Pukall R."/>
            <person name="Lapidus A."/>
            <person name="Glavina Del Rio T."/>
            <person name="Copeland A."/>
            <person name="Tice H."/>
            <person name="Cheng J.-F."/>
            <person name="Lucas S."/>
            <person name="Chen F."/>
            <person name="Nolan M."/>
            <person name="Bruce D."/>
            <person name="Goodwin L."/>
            <person name="Pitluck S."/>
            <person name="Mavromatis K."/>
            <person name="Ivanova N."/>
            <person name="Ovchinnikova G."/>
            <person name="Pati A."/>
            <person name="Chen A."/>
            <person name="Palaniappan K."/>
            <person name="Land M."/>
            <person name="Hauser L."/>
            <person name="Chang Y.-J."/>
            <person name="Jeffries C.D."/>
            <person name="Chain P."/>
            <person name="Meincke L."/>
            <person name="Sims D."/>
            <person name="Brettin T."/>
            <person name="Detter J.C."/>
            <person name="Rohde M."/>
            <person name="Goeker M."/>
            <person name="Bristow J."/>
            <person name="Eisen J.A."/>
            <person name="Markowitz V."/>
            <person name="Kyrpides N.C."/>
            <person name="Klenk H.-P."/>
            <person name="Hugenholtz P."/>
        </authorList>
    </citation>
    <scope>NUCLEOTIDE SEQUENCE [LARGE SCALE GENOMIC DNA]</scope>
    <source>
        <strain evidence="3">DSM 14684 / CIP 108061 / JCM 11494 / NBRC 100937 / ID131577</strain>
    </source>
</reference>